<sequence length="239" mass="27320">MNTLIKCIILDDELPGLAYLKLLCEQIEELDIVKVYNDPVAFLNEYQTLDFDLCILDINMPGINGLQIANLLTNKYLVFTTAYKEYAVEAYDLDVIDYIVKPIKKERLLQAIAKVKSRFVKENAVKDFFQFNTNKGKTLLFFDQLFYIRTSEVDARDKVASFYDGSTVVLKNVSFNKLLGILPSSQFVRINKKEVVAFKAVQLFSYDEITLNVSSENGKPITLSIGEAYREAFVQKLKS</sequence>
<dbReference type="Proteomes" id="UP001597118">
    <property type="component" value="Unassembled WGS sequence"/>
</dbReference>
<dbReference type="InterPro" id="IPR011006">
    <property type="entry name" value="CheY-like_superfamily"/>
</dbReference>
<dbReference type="Pfam" id="PF00072">
    <property type="entry name" value="Response_reg"/>
    <property type="match status" value="1"/>
</dbReference>
<evidence type="ECO:0000256" key="1">
    <source>
        <dbReference type="ARBA" id="ARBA00022553"/>
    </source>
</evidence>
<gene>
    <name evidence="8" type="ORF">ACFSAH_15270</name>
</gene>
<keyword evidence="5" id="KW-0804">Transcription</keyword>
<dbReference type="EMBL" id="JBHUDG010000044">
    <property type="protein sequence ID" value="MFD1631236.1"/>
    <property type="molecule type" value="Genomic_DNA"/>
</dbReference>
<accession>A0ABW4IHW3</accession>
<protein>
    <submittedName>
        <fullName evidence="8">LytR/AlgR family response regulator transcription factor</fullName>
    </submittedName>
</protein>
<dbReference type="InterPro" id="IPR007492">
    <property type="entry name" value="LytTR_DNA-bd_dom"/>
</dbReference>
<keyword evidence="2" id="KW-0902">Two-component regulatory system</keyword>
<keyword evidence="4" id="KW-0238">DNA-binding</keyword>
<organism evidence="8 9">
    <name type="scientific">Pseudopedobacter beijingensis</name>
    <dbReference type="NCBI Taxonomy" id="1207056"/>
    <lineage>
        <taxon>Bacteria</taxon>
        <taxon>Pseudomonadati</taxon>
        <taxon>Bacteroidota</taxon>
        <taxon>Sphingobacteriia</taxon>
        <taxon>Sphingobacteriales</taxon>
        <taxon>Sphingobacteriaceae</taxon>
        <taxon>Pseudopedobacter</taxon>
    </lineage>
</organism>
<evidence type="ECO:0000259" key="7">
    <source>
        <dbReference type="PROSITE" id="PS50110"/>
    </source>
</evidence>
<dbReference type="InterPro" id="IPR039420">
    <property type="entry name" value="WalR-like"/>
</dbReference>
<feature type="domain" description="Response regulatory" evidence="7">
    <location>
        <begin position="6"/>
        <end position="116"/>
    </location>
</feature>
<dbReference type="SUPFAM" id="SSF52172">
    <property type="entry name" value="CheY-like"/>
    <property type="match status" value="1"/>
</dbReference>
<evidence type="ECO:0000313" key="9">
    <source>
        <dbReference type="Proteomes" id="UP001597118"/>
    </source>
</evidence>
<evidence type="ECO:0000256" key="6">
    <source>
        <dbReference type="PROSITE-ProRule" id="PRU00169"/>
    </source>
</evidence>
<dbReference type="Gene3D" id="3.40.50.2300">
    <property type="match status" value="1"/>
</dbReference>
<dbReference type="SMART" id="SM00448">
    <property type="entry name" value="REC"/>
    <property type="match status" value="1"/>
</dbReference>
<dbReference type="SMART" id="SM00850">
    <property type="entry name" value="LytTR"/>
    <property type="match status" value="1"/>
</dbReference>
<keyword evidence="3" id="KW-0805">Transcription regulation</keyword>
<dbReference type="PROSITE" id="PS50110">
    <property type="entry name" value="RESPONSE_REGULATORY"/>
    <property type="match status" value="1"/>
</dbReference>
<reference evidence="9" key="1">
    <citation type="journal article" date="2019" name="Int. J. Syst. Evol. Microbiol.">
        <title>The Global Catalogue of Microorganisms (GCM) 10K type strain sequencing project: providing services to taxonomists for standard genome sequencing and annotation.</title>
        <authorList>
            <consortium name="The Broad Institute Genomics Platform"/>
            <consortium name="The Broad Institute Genome Sequencing Center for Infectious Disease"/>
            <person name="Wu L."/>
            <person name="Ma J."/>
        </authorList>
    </citation>
    <scope>NUCLEOTIDE SEQUENCE [LARGE SCALE GENOMIC DNA]</scope>
    <source>
        <strain evidence="9">CCUG 53762</strain>
    </source>
</reference>
<comment type="caution">
    <text evidence="8">The sequence shown here is derived from an EMBL/GenBank/DDBJ whole genome shotgun (WGS) entry which is preliminary data.</text>
</comment>
<name>A0ABW4IHW3_9SPHI</name>
<dbReference type="PANTHER" id="PTHR48111">
    <property type="entry name" value="REGULATOR OF RPOS"/>
    <property type="match status" value="1"/>
</dbReference>
<feature type="modified residue" description="4-aspartylphosphate" evidence="6">
    <location>
        <position position="57"/>
    </location>
</feature>
<keyword evidence="9" id="KW-1185">Reference proteome</keyword>
<evidence type="ECO:0000256" key="5">
    <source>
        <dbReference type="ARBA" id="ARBA00023163"/>
    </source>
</evidence>
<keyword evidence="1 6" id="KW-0597">Phosphoprotein</keyword>
<evidence type="ECO:0000256" key="4">
    <source>
        <dbReference type="ARBA" id="ARBA00023125"/>
    </source>
</evidence>
<dbReference type="InterPro" id="IPR001789">
    <property type="entry name" value="Sig_transdc_resp-reg_receiver"/>
</dbReference>
<evidence type="ECO:0000256" key="2">
    <source>
        <dbReference type="ARBA" id="ARBA00023012"/>
    </source>
</evidence>
<proteinExistence type="predicted"/>
<dbReference type="RefSeq" id="WP_379663605.1">
    <property type="nucleotide sequence ID" value="NZ_JBHUDG010000044.1"/>
</dbReference>
<evidence type="ECO:0000256" key="3">
    <source>
        <dbReference type="ARBA" id="ARBA00023015"/>
    </source>
</evidence>
<evidence type="ECO:0000313" key="8">
    <source>
        <dbReference type="EMBL" id="MFD1631236.1"/>
    </source>
</evidence>
<dbReference type="PANTHER" id="PTHR48111:SF1">
    <property type="entry name" value="TWO-COMPONENT RESPONSE REGULATOR ORR33"/>
    <property type="match status" value="1"/>
</dbReference>
<dbReference type="Gene3D" id="2.40.50.1020">
    <property type="entry name" value="LytTr DNA-binding domain"/>
    <property type="match status" value="1"/>
</dbReference>